<comment type="similarity">
    <text evidence="8">Belongs to the NAD(P)H dehydrogenase (quinone) family. KefF subfamily.</text>
</comment>
<feature type="domain" description="Flavodoxin-like fold" evidence="10">
    <location>
        <begin position="25"/>
        <end position="188"/>
    </location>
</feature>
<comment type="function">
    <text evidence="8">Regulatory subunit of a potassium efflux system that confers protection against electrophiles. Required for full activity of KefC. Shows redox enzymatic activity, but this enzymatic activity is not required for activation of KefC.</text>
</comment>
<keyword evidence="9" id="KW-1133">Transmembrane helix</keyword>
<accession>A0A5E6XC57</accession>
<dbReference type="GO" id="GO:0005886">
    <property type="term" value="C:plasma membrane"/>
    <property type="evidence" value="ECO:0007669"/>
    <property type="project" value="UniProtKB-SubCell"/>
</dbReference>
<dbReference type="GO" id="GO:0003955">
    <property type="term" value="F:NAD(P)H dehydrogenase (quinone) activity"/>
    <property type="evidence" value="ECO:0007669"/>
    <property type="project" value="UniProtKB-UniRule"/>
</dbReference>
<evidence type="ECO:0000256" key="9">
    <source>
        <dbReference type="SAM" id="Phobius"/>
    </source>
</evidence>
<dbReference type="EMBL" id="CABVHG010000053">
    <property type="protein sequence ID" value="VVN38630.1"/>
    <property type="molecule type" value="Genomic_DNA"/>
</dbReference>
<dbReference type="Pfam" id="PF02525">
    <property type="entry name" value="Flavodoxin_2"/>
    <property type="match status" value="1"/>
</dbReference>
<dbReference type="InterPro" id="IPR029039">
    <property type="entry name" value="Flavoprotein-like_sf"/>
</dbReference>
<organism evidence="12">
    <name type="scientific">Pseudomonas fluorescens</name>
    <dbReference type="NCBI Taxonomy" id="294"/>
    <lineage>
        <taxon>Bacteria</taxon>
        <taxon>Pseudomonadati</taxon>
        <taxon>Pseudomonadota</taxon>
        <taxon>Gammaproteobacteria</taxon>
        <taxon>Pseudomonadales</taxon>
        <taxon>Pseudomonadaceae</taxon>
        <taxon>Pseudomonas</taxon>
    </lineage>
</organism>
<comment type="cofactor">
    <cofactor evidence="8">
        <name>FMN</name>
        <dbReference type="ChEBI" id="CHEBI:58210"/>
    </cofactor>
</comment>
<dbReference type="EMBL" id="OZ024668">
    <property type="protein sequence ID" value="CAK9890112.1"/>
    <property type="molecule type" value="Genomic_DNA"/>
</dbReference>
<dbReference type="InterPro" id="IPR023948">
    <property type="entry name" value="K_H_efflux_KefF"/>
</dbReference>
<comment type="catalytic activity">
    <reaction evidence="8">
        <text>a quinone + NADH + H(+) = a quinol + NAD(+)</text>
        <dbReference type="Rhea" id="RHEA:46160"/>
        <dbReference type="ChEBI" id="CHEBI:15378"/>
        <dbReference type="ChEBI" id="CHEBI:24646"/>
        <dbReference type="ChEBI" id="CHEBI:57540"/>
        <dbReference type="ChEBI" id="CHEBI:57945"/>
        <dbReference type="ChEBI" id="CHEBI:132124"/>
        <dbReference type="EC" id="1.6.5.2"/>
    </reaction>
</comment>
<feature type="binding site" evidence="8">
    <location>
        <position position="31"/>
    </location>
    <ligand>
        <name>FMN</name>
        <dbReference type="ChEBI" id="CHEBI:58210"/>
    </ligand>
</feature>
<keyword evidence="9" id="KW-0812">Transmembrane</keyword>
<keyword evidence="3 8" id="KW-0285">Flavoprotein</keyword>
<comment type="subcellular location">
    <subcellularLocation>
        <location evidence="8">Cell inner membrane</location>
        <topology evidence="8">Peripheral membrane protein</topology>
        <orientation evidence="8">Cytoplasmic side</orientation>
    </subcellularLocation>
</comment>
<dbReference type="HAMAP" id="MF_01414">
    <property type="entry name" value="K_H_efflux_KefF"/>
    <property type="match status" value="1"/>
</dbReference>
<name>A0A5E6XC57_PSEFL</name>
<evidence type="ECO:0000313" key="13">
    <source>
        <dbReference type="Proteomes" id="UP000326595"/>
    </source>
</evidence>
<dbReference type="NCBIfam" id="NF002044">
    <property type="entry name" value="PRK00871.1"/>
    <property type="match status" value="1"/>
</dbReference>
<dbReference type="Gene3D" id="3.40.50.360">
    <property type="match status" value="1"/>
</dbReference>
<dbReference type="GO" id="GO:0009055">
    <property type="term" value="F:electron transfer activity"/>
    <property type="evidence" value="ECO:0007669"/>
    <property type="project" value="TreeGrafter"/>
</dbReference>
<keyword evidence="5 8" id="KW-0560">Oxidoreductase</keyword>
<evidence type="ECO:0000313" key="11">
    <source>
        <dbReference type="EMBL" id="CAK9890112.1"/>
    </source>
</evidence>
<protein>
    <recommendedName>
        <fullName evidence="8">Glutathione-regulated potassium-efflux system ancillary protein KefF</fullName>
    </recommendedName>
    <alternativeName>
        <fullName evidence="8">Quinone oxidoreductase KefF</fullName>
        <ecNumber evidence="8">1.6.5.2</ecNumber>
    </alternativeName>
</protein>
<dbReference type="InterPro" id="IPR003680">
    <property type="entry name" value="Flavodoxin_fold"/>
</dbReference>
<sequence>MKTILYVGWALSLIDLTDILEVILILIIYAHPYPEKSLVNQAMLERVSSNPDIVIRSLYDLYPDFNIDVEAEQRAVDQAQLLVLQHPMYWYSSPPLLKLWIDKVFTHGWAYGKGSVALKDKSLLWAVTTGGEHDHFQIGDHPGFSVLAQPLHATAIYCNMRWLNPVVVHGAYAAAPDSLHSQIEHYYARLASWKED</sequence>
<evidence type="ECO:0000256" key="2">
    <source>
        <dbReference type="ARBA" id="ARBA00022519"/>
    </source>
</evidence>
<reference evidence="12" key="1">
    <citation type="submission" date="2019-09" db="EMBL/GenBank/DDBJ databases">
        <authorList>
            <person name="Chandra G."/>
            <person name="Truman W A."/>
        </authorList>
    </citation>
    <scope>NUCLEOTIDE SEQUENCE [LARGE SCALE GENOMIC DNA]</scope>
    <source>
        <strain evidence="12">PS652</strain>
    </source>
</reference>
<feature type="transmembrane region" description="Helical" evidence="9">
    <location>
        <begin position="6"/>
        <end position="30"/>
    </location>
</feature>
<comment type="subunit">
    <text evidence="8">Homodimer. Interacts with KefC.</text>
</comment>
<keyword evidence="6 8" id="KW-0520">NAD</keyword>
<dbReference type="GO" id="GO:0010181">
    <property type="term" value="F:FMN binding"/>
    <property type="evidence" value="ECO:0007669"/>
    <property type="project" value="UniProtKB-UniRule"/>
</dbReference>
<dbReference type="InterPro" id="IPR046980">
    <property type="entry name" value="KefG/KefF"/>
</dbReference>
<proteinExistence type="inferred from homology"/>
<dbReference type="GO" id="GO:1901381">
    <property type="term" value="P:positive regulation of potassium ion transmembrane transport"/>
    <property type="evidence" value="ECO:0007669"/>
    <property type="project" value="UniProtKB-UniRule"/>
</dbReference>
<dbReference type="GO" id="GO:0006813">
    <property type="term" value="P:potassium ion transport"/>
    <property type="evidence" value="ECO:0007669"/>
    <property type="project" value="InterPro"/>
</dbReference>
<keyword evidence="1 8" id="KW-1003">Cell membrane</keyword>
<dbReference type="AlphaFoldDB" id="A0A5E6XC57"/>
<evidence type="ECO:0000256" key="5">
    <source>
        <dbReference type="ARBA" id="ARBA00023002"/>
    </source>
</evidence>
<dbReference type="PANTHER" id="PTHR47307:SF2">
    <property type="entry name" value="GLUTATHIONE-REGULATED POTASSIUM-EFFLUX SYSTEM ANCILLARY PROTEIN KEFF"/>
    <property type="match status" value="1"/>
</dbReference>
<gene>
    <name evidence="12" type="primary">kefF_3</name>
    <name evidence="8" type="synonym">kefF</name>
    <name evidence="11" type="ORF">PS652_02945</name>
    <name evidence="12" type="ORF">PS652_05279</name>
</gene>
<evidence type="ECO:0000256" key="8">
    <source>
        <dbReference type="HAMAP-Rule" id="MF_01414"/>
    </source>
</evidence>
<evidence type="ECO:0000256" key="1">
    <source>
        <dbReference type="ARBA" id="ARBA00022475"/>
    </source>
</evidence>
<evidence type="ECO:0000259" key="10">
    <source>
        <dbReference type="Pfam" id="PF02525"/>
    </source>
</evidence>
<reference evidence="11 13" key="2">
    <citation type="submission" date="2024-03" db="EMBL/GenBank/DDBJ databases">
        <authorList>
            <person name="Alaster D. Moffat"/>
            <person name="Govind Chandra"/>
            <person name="Andrew W. Truman"/>
        </authorList>
    </citation>
    <scope>NUCLEOTIDE SEQUENCE [LARGE SCALE GENOMIC DNA]</scope>
    <source>
        <strain evidence="11">PS652</strain>
    </source>
</reference>
<comment type="catalytic activity">
    <reaction evidence="8">
        <text>a quinone + NADPH + H(+) = a quinol + NADP(+)</text>
        <dbReference type="Rhea" id="RHEA:46164"/>
        <dbReference type="ChEBI" id="CHEBI:15378"/>
        <dbReference type="ChEBI" id="CHEBI:24646"/>
        <dbReference type="ChEBI" id="CHEBI:57783"/>
        <dbReference type="ChEBI" id="CHEBI:58349"/>
        <dbReference type="ChEBI" id="CHEBI:132124"/>
        <dbReference type="EC" id="1.6.5.2"/>
    </reaction>
</comment>
<dbReference type="EC" id="1.6.5.2" evidence="8"/>
<evidence type="ECO:0000256" key="6">
    <source>
        <dbReference type="ARBA" id="ARBA00023027"/>
    </source>
</evidence>
<evidence type="ECO:0000256" key="3">
    <source>
        <dbReference type="ARBA" id="ARBA00022630"/>
    </source>
</evidence>
<evidence type="ECO:0000313" key="12">
    <source>
        <dbReference type="EMBL" id="VVN38630.1"/>
    </source>
</evidence>
<evidence type="ECO:0000256" key="4">
    <source>
        <dbReference type="ARBA" id="ARBA00022643"/>
    </source>
</evidence>
<dbReference type="SUPFAM" id="SSF52218">
    <property type="entry name" value="Flavoproteins"/>
    <property type="match status" value="1"/>
</dbReference>
<keyword evidence="4 8" id="KW-0288">FMN</keyword>
<feature type="binding site" evidence="8">
    <location>
        <begin position="128"/>
        <end position="131"/>
    </location>
    <ligand>
        <name>FMN</name>
        <dbReference type="ChEBI" id="CHEBI:58210"/>
    </ligand>
</feature>
<evidence type="ECO:0000256" key="7">
    <source>
        <dbReference type="ARBA" id="ARBA00023136"/>
    </source>
</evidence>
<feature type="binding site" evidence="8">
    <location>
        <begin position="37"/>
        <end position="40"/>
    </location>
    <ligand>
        <name>FMN</name>
        <dbReference type="ChEBI" id="CHEBI:58210"/>
    </ligand>
</feature>
<feature type="binding site" evidence="8">
    <location>
        <begin position="88"/>
        <end position="91"/>
    </location>
    <ligand>
        <name>FMN</name>
        <dbReference type="ChEBI" id="CHEBI:58210"/>
    </ligand>
</feature>
<keyword evidence="7 8" id="KW-0472">Membrane</keyword>
<dbReference type="Proteomes" id="UP000326595">
    <property type="component" value="Chromosome"/>
</dbReference>
<keyword evidence="2 8" id="KW-0997">Cell inner membrane</keyword>
<dbReference type="PANTHER" id="PTHR47307">
    <property type="entry name" value="GLUTATHIONE-REGULATED POTASSIUM-EFFLUX SYSTEM ANCILLARY PROTEIN KEFG"/>
    <property type="match status" value="1"/>
</dbReference>